<dbReference type="Gene3D" id="3.90.1680.10">
    <property type="entry name" value="SOS response associated peptidase-like"/>
    <property type="match status" value="1"/>
</dbReference>
<name>A0ABS9RDC0_9FIRM</name>
<dbReference type="PANTHER" id="PTHR13604">
    <property type="entry name" value="DC12-RELATED"/>
    <property type="match status" value="1"/>
</dbReference>
<evidence type="ECO:0000256" key="8">
    <source>
        <dbReference type="RuleBase" id="RU364100"/>
    </source>
</evidence>
<gene>
    <name evidence="9" type="ORF">LQE99_20995</name>
</gene>
<keyword evidence="10" id="KW-1185">Reference proteome</keyword>
<comment type="similarity">
    <text evidence="1 8">Belongs to the SOS response-associated peptidase family.</text>
</comment>
<dbReference type="InterPro" id="IPR003738">
    <property type="entry name" value="SRAP"/>
</dbReference>
<keyword evidence="3" id="KW-0227">DNA damage</keyword>
<evidence type="ECO:0000313" key="9">
    <source>
        <dbReference type="EMBL" id="MCH4287604.1"/>
    </source>
</evidence>
<dbReference type="EMBL" id="JAKVPQ010000028">
    <property type="protein sequence ID" value="MCH4287604.1"/>
    <property type="molecule type" value="Genomic_DNA"/>
</dbReference>
<keyword evidence="6" id="KW-0238">DNA-binding</keyword>
<evidence type="ECO:0000256" key="6">
    <source>
        <dbReference type="ARBA" id="ARBA00023125"/>
    </source>
</evidence>
<evidence type="ECO:0000256" key="7">
    <source>
        <dbReference type="ARBA" id="ARBA00023239"/>
    </source>
</evidence>
<keyword evidence="7" id="KW-0456">Lyase</keyword>
<dbReference type="InterPro" id="IPR036590">
    <property type="entry name" value="SRAP-like"/>
</dbReference>
<evidence type="ECO:0000256" key="5">
    <source>
        <dbReference type="ARBA" id="ARBA00023124"/>
    </source>
</evidence>
<dbReference type="RefSeq" id="WP_117453079.1">
    <property type="nucleotide sequence ID" value="NZ_JAKVPQ010000028.1"/>
</dbReference>
<evidence type="ECO:0000313" key="10">
    <source>
        <dbReference type="Proteomes" id="UP001202402"/>
    </source>
</evidence>
<dbReference type="Proteomes" id="UP001202402">
    <property type="component" value="Unassembled WGS sequence"/>
</dbReference>
<evidence type="ECO:0000256" key="2">
    <source>
        <dbReference type="ARBA" id="ARBA00022670"/>
    </source>
</evidence>
<proteinExistence type="inferred from homology"/>
<evidence type="ECO:0000256" key="3">
    <source>
        <dbReference type="ARBA" id="ARBA00022763"/>
    </source>
</evidence>
<evidence type="ECO:0000256" key="4">
    <source>
        <dbReference type="ARBA" id="ARBA00022801"/>
    </source>
</evidence>
<keyword evidence="4 8" id="KW-0378">Hydrolase</keyword>
<organism evidence="9 10">
    <name type="scientific">Amedibacillus hominis</name>
    <dbReference type="NCBI Taxonomy" id="2897776"/>
    <lineage>
        <taxon>Bacteria</taxon>
        <taxon>Bacillati</taxon>
        <taxon>Bacillota</taxon>
        <taxon>Erysipelotrichia</taxon>
        <taxon>Erysipelotrichales</taxon>
        <taxon>Erysipelotrichaceae</taxon>
        <taxon>Amedibacillus</taxon>
    </lineage>
</organism>
<keyword evidence="2 8" id="KW-0645">Protease</keyword>
<evidence type="ECO:0000256" key="1">
    <source>
        <dbReference type="ARBA" id="ARBA00008136"/>
    </source>
</evidence>
<dbReference type="SUPFAM" id="SSF143081">
    <property type="entry name" value="BB1717-like"/>
    <property type="match status" value="1"/>
</dbReference>
<dbReference type="Pfam" id="PF02586">
    <property type="entry name" value="SRAP"/>
    <property type="match status" value="1"/>
</dbReference>
<keyword evidence="5" id="KW-0190">Covalent protein-DNA linkage</keyword>
<comment type="caution">
    <text evidence="9">The sequence shown here is derived from an EMBL/GenBank/DDBJ whole genome shotgun (WGS) entry which is preliminary data.</text>
</comment>
<reference evidence="9 10" key="1">
    <citation type="submission" date="2022-02" db="EMBL/GenBank/DDBJ databases">
        <title>Genome of Erysipelotrichaceae sp. nov. NSJ-176 isolated from human feces.</title>
        <authorList>
            <person name="Abdugheni R."/>
        </authorList>
    </citation>
    <scope>NUCLEOTIDE SEQUENCE [LARGE SCALE GENOMIC DNA]</scope>
    <source>
        <strain evidence="9 10">NSJ-176</strain>
    </source>
</reference>
<sequence>MCGRYYFSIEEALAFAKLKQKITQMSISHYAQHEIFPSQNALVLVEGQNDYTLDVMKWGMKGYQNKLLINARNEGIETKKTFLPMLQHRCLIPCNGFYEWKNKKKVFIYEKEEPLFYLAGIYNEKKEFVIVTGEAQKEMKFVHHRTPIILHEKDIERYLKGDCEFAVDNDGLAFSLDDPDL</sequence>
<dbReference type="PANTHER" id="PTHR13604:SF0">
    <property type="entry name" value="ABASIC SITE PROCESSING PROTEIN HMCES"/>
    <property type="match status" value="1"/>
</dbReference>
<accession>A0ABS9RDC0</accession>
<protein>
    <recommendedName>
        <fullName evidence="8">Abasic site processing protein</fullName>
        <ecNumber evidence="8">3.4.-.-</ecNumber>
    </recommendedName>
</protein>
<dbReference type="EC" id="3.4.-.-" evidence="8"/>